<evidence type="ECO:0000256" key="2">
    <source>
        <dbReference type="ARBA" id="ARBA00022475"/>
    </source>
</evidence>
<dbReference type="InterPro" id="IPR011701">
    <property type="entry name" value="MFS"/>
</dbReference>
<sequence length="429" mass="44570">MAREGRVGPDFWPVTVSDSLRSGPFLLFFSARVIAKLGDAMLPIALSAGLIKAGHGPGAIGAALATFTVCFAGFVIFGGVFSDRFNTRWLMIGSDLVRLGTQSLAAVLFLTGHVELWHMCAIGAVNGVAGGMFQPGVAGTIPRIARDVQAANGAIRTAEALAMLAGPALAGMLVATMSAGAVFAAHAGTYALSALCLFLLRLPPRDTRPERTSYRADLVEGWREFRAHTWMWSVIVIWMALMLTSTGPLVPLTASEIISTDGAKVYGLVNSALGAGTALGGLLAMRIRPVRQLRAGSFALLGCCCFPTAVGLGTPVAVMAGGAALSGAGIGFWGVMWSTSVQTQVPAPVLNRIHAYEVAGSLAMMPVGQALAGPASALFGTRAMLLVCGAAPLAVSCALLLVRPVRELRSVTARKAHEGCRTRPVTSRQ</sequence>
<dbReference type="SUPFAM" id="SSF103473">
    <property type="entry name" value="MFS general substrate transporter"/>
    <property type="match status" value="1"/>
</dbReference>
<keyword evidence="8" id="KW-1185">Reference proteome</keyword>
<evidence type="ECO:0000256" key="6">
    <source>
        <dbReference type="SAM" id="Phobius"/>
    </source>
</evidence>
<evidence type="ECO:0000256" key="5">
    <source>
        <dbReference type="ARBA" id="ARBA00023136"/>
    </source>
</evidence>
<feature type="transmembrane region" description="Helical" evidence="6">
    <location>
        <begin position="265"/>
        <end position="285"/>
    </location>
</feature>
<feature type="transmembrane region" description="Helical" evidence="6">
    <location>
        <begin position="181"/>
        <end position="202"/>
    </location>
</feature>
<dbReference type="EMBL" id="BAAAPE010000022">
    <property type="protein sequence ID" value="GAA2100194.1"/>
    <property type="molecule type" value="Genomic_DNA"/>
</dbReference>
<dbReference type="InterPro" id="IPR036259">
    <property type="entry name" value="MFS_trans_sf"/>
</dbReference>
<evidence type="ECO:0000256" key="1">
    <source>
        <dbReference type="ARBA" id="ARBA00004651"/>
    </source>
</evidence>
<dbReference type="Pfam" id="PF07690">
    <property type="entry name" value="MFS_1"/>
    <property type="match status" value="1"/>
</dbReference>
<proteinExistence type="predicted"/>
<name>A0ABN2WVU2_9ACTN</name>
<feature type="transmembrane region" description="Helical" evidence="6">
    <location>
        <begin position="154"/>
        <end position="175"/>
    </location>
</feature>
<keyword evidence="4 6" id="KW-1133">Transmembrane helix</keyword>
<protein>
    <submittedName>
        <fullName evidence="7">MFS transporter</fullName>
    </submittedName>
</protein>
<feature type="transmembrane region" description="Helical" evidence="6">
    <location>
        <begin position="383"/>
        <end position="402"/>
    </location>
</feature>
<feature type="transmembrane region" description="Helical" evidence="6">
    <location>
        <begin position="230"/>
        <end position="253"/>
    </location>
</feature>
<keyword evidence="2" id="KW-1003">Cell membrane</keyword>
<reference evidence="7 8" key="1">
    <citation type="journal article" date="2019" name="Int. J. Syst. Evol. Microbiol.">
        <title>The Global Catalogue of Microorganisms (GCM) 10K type strain sequencing project: providing services to taxonomists for standard genome sequencing and annotation.</title>
        <authorList>
            <consortium name="The Broad Institute Genomics Platform"/>
            <consortium name="The Broad Institute Genome Sequencing Center for Infectious Disease"/>
            <person name="Wu L."/>
            <person name="Ma J."/>
        </authorList>
    </citation>
    <scope>NUCLEOTIDE SEQUENCE [LARGE SCALE GENOMIC DNA]</scope>
    <source>
        <strain evidence="7 8">JCM 15478</strain>
    </source>
</reference>
<evidence type="ECO:0000313" key="7">
    <source>
        <dbReference type="EMBL" id="GAA2100194.1"/>
    </source>
</evidence>
<evidence type="ECO:0000256" key="4">
    <source>
        <dbReference type="ARBA" id="ARBA00022989"/>
    </source>
</evidence>
<dbReference type="Proteomes" id="UP001500016">
    <property type="component" value="Unassembled WGS sequence"/>
</dbReference>
<dbReference type="Gene3D" id="1.20.1250.20">
    <property type="entry name" value="MFS general substrate transporter like domains"/>
    <property type="match status" value="1"/>
</dbReference>
<dbReference type="PANTHER" id="PTHR23513:SF11">
    <property type="entry name" value="STAPHYLOFERRIN A TRANSPORTER"/>
    <property type="match status" value="1"/>
</dbReference>
<accession>A0ABN2WVU2</accession>
<evidence type="ECO:0000313" key="8">
    <source>
        <dbReference type="Proteomes" id="UP001500016"/>
    </source>
</evidence>
<feature type="transmembrane region" description="Helical" evidence="6">
    <location>
        <begin position="58"/>
        <end position="77"/>
    </location>
</feature>
<comment type="subcellular location">
    <subcellularLocation>
        <location evidence="1">Cell membrane</location>
        <topology evidence="1">Multi-pass membrane protein</topology>
    </subcellularLocation>
</comment>
<evidence type="ECO:0000256" key="3">
    <source>
        <dbReference type="ARBA" id="ARBA00022692"/>
    </source>
</evidence>
<keyword evidence="3 6" id="KW-0812">Transmembrane</keyword>
<feature type="transmembrane region" description="Helical" evidence="6">
    <location>
        <begin position="297"/>
        <end position="317"/>
    </location>
</feature>
<keyword evidence="5 6" id="KW-0472">Membrane</keyword>
<organism evidence="7 8">
    <name type="scientific">Streptomyces albiaxialis</name>
    <dbReference type="NCBI Taxonomy" id="329523"/>
    <lineage>
        <taxon>Bacteria</taxon>
        <taxon>Bacillati</taxon>
        <taxon>Actinomycetota</taxon>
        <taxon>Actinomycetes</taxon>
        <taxon>Kitasatosporales</taxon>
        <taxon>Streptomycetaceae</taxon>
        <taxon>Streptomyces</taxon>
    </lineage>
</organism>
<dbReference type="RefSeq" id="WP_344534415.1">
    <property type="nucleotide sequence ID" value="NZ_BAAAPE010000022.1"/>
</dbReference>
<gene>
    <name evidence="7" type="ORF">GCM10009801_72530</name>
</gene>
<dbReference type="CDD" id="cd06173">
    <property type="entry name" value="MFS_MefA_like"/>
    <property type="match status" value="1"/>
</dbReference>
<comment type="caution">
    <text evidence="7">The sequence shown here is derived from an EMBL/GenBank/DDBJ whole genome shotgun (WGS) entry which is preliminary data.</text>
</comment>
<dbReference type="PANTHER" id="PTHR23513">
    <property type="entry name" value="INTEGRAL MEMBRANE EFFLUX PROTEIN-RELATED"/>
    <property type="match status" value="1"/>
</dbReference>